<proteinExistence type="predicted"/>
<keyword evidence="1" id="KW-0812">Transmembrane</keyword>
<name>A0A5B8V8R3_9BACT</name>
<accession>A0A5B8V8R3</accession>
<keyword evidence="3" id="KW-1185">Reference proteome</keyword>
<dbReference type="RefSeq" id="WP_147189038.1">
    <property type="nucleotide sequence ID" value="NZ_CP042435.1"/>
</dbReference>
<feature type="transmembrane region" description="Helical" evidence="1">
    <location>
        <begin position="6"/>
        <end position="24"/>
    </location>
</feature>
<dbReference type="EMBL" id="CP042435">
    <property type="protein sequence ID" value="QEC67231.1"/>
    <property type="molecule type" value="Genomic_DNA"/>
</dbReference>
<dbReference type="KEGG" id="pgin:FRZ67_07955"/>
<gene>
    <name evidence="2" type="ORF">FRZ67_07955</name>
</gene>
<evidence type="ECO:0000256" key="1">
    <source>
        <dbReference type="SAM" id="Phobius"/>
    </source>
</evidence>
<evidence type="ECO:0000313" key="3">
    <source>
        <dbReference type="Proteomes" id="UP000321533"/>
    </source>
</evidence>
<dbReference type="AlphaFoldDB" id="A0A5B8V8R3"/>
<protein>
    <submittedName>
        <fullName evidence="2">Uncharacterized protein</fullName>
    </submittedName>
</protein>
<keyword evidence="1" id="KW-0472">Membrane</keyword>
<evidence type="ECO:0000313" key="2">
    <source>
        <dbReference type="EMBL" id="QEC67231.1"/>
    </source>
</evidence>
<sequence length="97" mass="11468">MKSIIYIPIFFLAMLLALIVYDGINAINMRNDMLLKEDRIHFHSIVVKAGHTHYHFNIDSFHYVVFVQPHDHEERSKMLDDMDTTILVFAERLQILP</sequence>
<dbReference type="Proteomes" id="UP000321533">
    <property type="component" value="Chromosome"/>
</dbReference>
<keyword evidence="1" id="KW-1133">Transmembrane helix</keyword>
<reference evidence="2 3" key="1">
    <citation type="journal article" date="2016" name="Int. J. Syst. Evol. Microbiol.">
        <title>Panacibacter ginsenosidivorans gen. nov., sp. nov., with ginsenoside converting activity isolated from soil of a ginseng field.</title>
        <authorList>
            <person name="Siddiqi M.Z."/>
            <person name="Muhammad Shafi S."/>
            <person name="Choi K.D."/>
            <person name="Im W.T."/>
        </authorList>
    </citation>
    <scope>NUCLEOTIDE SEQUENCE [LARGE SCALE GENOMIC DNA]</scope>
    <source>
        <strain evidence="2 3">Gsoil1550</strain>
    </source>
</reference>
<organism evidence="2 3">
    <name type="scientific">Panacibacter ginsenosidivorans</name>
    <dbReference type="NCBI Taxonomy" id="1813871"/>
    <lineage>
        <taxon>Bacteria</taxon>
        <taxon>Pseudomonadati</taxon>
        <taxon>Bacteroidota</taxon>
        <taxon>Chitinophagia</taxon>
        <taxon>Chitinophagales</taxon>
        <taxon>Chitinophagaceae</taxon>
        <taxon>Panacibacter</taxon>
    </lineage>
</organism>